<dbReference type="Proteomes" id="UP000797356">
    <property type="component" value="Chromosome 6"/>
</dbReference>
<accession>A0A8K0IEG5</accession>
<dbReference type="AlphaFoldDB" id="A0A8K0IEG5"/>
<dbReference type="EMBL" id="CM017877">
    <property type="protein sequence ID" value="KAG1348031.1"/>
    <property type="molecule type" value="Genomic_DNA"/>
</dbReference>
<name>A0A8K0IEG5_COCNU</name>
<sequence length="134" mass="14291">MEEYKSSEGFAEEVTEALGEAFDSNFASCKSLVGKSFPSLDLSGITQEAGLTLASKMEAWLVLEVGSIKEEHQLVSKVLAILITPKVEPFALTEVPTATFVMIPPPSSVPIKVLALVEVILLENDVTATLAKAP</sequence>
<comment type="caution">
    <text evidence="1">The sequence shown here is derived from an EMBL/GenBank/DDBJ whole genome shotgun (WGS) entry which is preliminary data.</text>
</comment>
<proteinExistence type="predicted"/>
<evidence type="ECO:0000313" key="2">
    <source>
        <dbReference type="Proteomes" id="UP000797356"/>
    </source>
</evidence>
<protein>
    <submittedName>
        <fullName evidence="1">Uncharacterized protein</fullName>
    </submittedName>
</protein>
<organism evidence="1 2">
    <name type="scientific">Cocos nucifera</name>
    <name type="common">Coconut palm</name>
    <dbReference type="NCBI Taxonomy" id="13894"/>
    <lineage>
        <taxon>Eukaryota</taxon>
        <taxon>Viridiplantae</taxon>
        <taxon>Streptophyta</taxon>
        <taxon>Embryophyta</taxon>
        <taxon>Tracheophyta</taxon>
        <taxon>Spermatophyta</taxon>
        <taxon>Magnoliopsida</taxon>
        <taxon>Liliopsida</taxon>
        <taxon>Arecaceae</taxon>
        <taxon>Arecoideae</taxon>
        <taxon>Cocoseae</taxon>
        <taxon>Attaleinae</taxon>
        <taxon>Cocos</taxon>
    </lineage>
</organism>
<reference evidence="1" key="2">
    <citation type="submission" date="2019-07" db="EMBL/GenBank/DDBJ databases">
        <authorList>
            <person name="Yang Y."/>
            <person name="Bocs S."/>
            <person name="Baudouin L."/>
        </authorList>
    </citation>
    <scope>NUCLEOTIDE SEQUENCE</scope>
    <source>
        <tissue evidence="1">Spear leaf of Hainan Tall coconut</tissue>
    </source>
</reference>
<gene>
    <name evidence="1" type="ORF">COCNU_06G018600</name>
</gene>
<keyword evidence="2" id="KW-1185">Reference proteome</keyword>
<reference evidence="1" key="1">
    <citation type="journal article" date="2017" name="Gigascience">
        <title>The genome draft of coconut (Cocos nucifera).</title>
        <authorList>
            <person name="Xiao Y."/>
            <person name="Xu P."/>
            <person name="Fan H."/>
            <person name="Baudouin L."/>
            <person name="Xia W."/>
            <person name="Bocs S."/>
            <person name="Xu J."/>
            <person name="Li Q."/>
            <person name="Guo A."/>
            <person name="Zhou L."/>
            <person name="Li J."/>
            <person name="Wu Y."/>
            <person name="Ma Z."/>
            <person name="Armero A."/>
            <person name="Issali A.E."/>
            <person name="Liu N."/>
            <person name="Peng M."/>
            <person name="Yang Y."/>
        </authorList>
    </citation>
    <scope>NUCLEOTIDE SEQUENCE</scope>
    <source>
        <tissue evidence="1">Spear leaf of Hainan Tall coconut</tissue>
    </source>
</reference>
<evidence type="ECO:0000313" key="1">
    <source>
        <dbReference type="EMBL" id="KAG1348031.1"/>
    </source>
</evidence>